<keyword evidence="2" id="KW-0805">Transcription regulation</keyword>
<dbReference type="InterPro" id="IPR051575">
    <property type="entry name" value="Myb-like_DNA-bd"/>
</dbReference>
<dbReference type="InterPro" id="IPR001005">
    <property type="entry name" value="SANT/Myb"/>
</dbReference>
<dbReference type="GO" id="GO:0042796">
    <property type="term" value="P:snRNA transcription by RNA polymerase III"/>
    <property type="evidence" value="ECO:0007669"/>
    <property type="project" value="TreeGrafter"/>
</dbReference>
<name>A0A2P6PFC3_ROSCH</name>
<dbReference type="CDD" id="cd00167">
    <property type="entry name" value="SANT"/>
    <property type="match status" value="3"/>
</dbReference>
<dbReference type="AlphaFoldDB" id="A0A2P6PFC3"/>
<dbReference type="PROSITE" id="PS50090">
    <property type="entry name" value="MYB_LIKE"/>
    <property type="match status" value="4"/>
</dbReference>
<feature type="domain" description="HTH myb-type" evidence="8">
    <location>
        <begin position="190"/>
        <end position="233"/>
    </location>
</feature>
<keyword evidence="3" id="KW-0238">DNA-binding</keyword>
<feature type="domain" description="Myb-like" evidence="7">
    <location>
        <begin position="186"/>
        <end position="238"/>
    </location>
</feature>
<evidence type="ECO:0000256" key="4">
    <source>
        <dbReference type="ARBA" id="ARBA00023163"/>
    </source>
</evidence>
<dbReference type="GO" id="GO:0042795">
    <property type="term" value="P:snRNA transcription by RNA polymerase II"/>
    <property type="evidence" value="ECO:0007669"/>
    <property type="project" value="TreeGrafter"/>
</dbReference>
<dbReference type="GO" id="GO:0019185">
    <property type="term" value="C:snRNA-activating protein complex"/>
    <property type="evidence" value="ECO:0007669"/>
    <property type="project" value="TreeGrafter"/>
</dbReference>
<gene>
    <name evidence="9" type="ORF">RchiOBHm_Chr7g0230201</name>
</gene>
<dbReference type="EMBL" id="PDCK01000045">
    <property type="protein sequence ID" value="PRQ20625.1"/>
    <property type="molecule type" value="Genomic_DNA"/>
</dbReference>
<evidence type="ECO:0000256" key="1">
    <source>
        <dbReference type="ARBA" id="ARBA00004123"/>
    </source>
</evidence>
<dbReference type="PANTHER" id="PTHR46621:SF1">
    <property type="entry name" value="SNRNA-ACTIVATING PROTEIN COMPLEX SUBUNIT 4"/>
    <property type="match status" value="1"/>
</dbReference>
<protein>
    <submittedName>
        <fullName evidence="9">Putative transcription factor MYB-HB-like family</fullName>
    </submittedName>
</protein>
<dbReference type="Gene3D" id="1.10.10.60">
    <property type="entry name" value="Homeodomain-like"/>
    <property type="match status" value="4"/>
</dbReference>
<keyword evidence="5" id="KW-0539">Nucleus</keyword>
<dbReference type="Pfam" id="PF00249">
    <property type="entry name" value="Myb_DNA-binding"/>
    <property type="match status" value="4"/>
</dbReference>
<feature type="domain" description="HTH myb-type" evidence="8">
    <location>
        <begin position="133"/>
        <end position="188"/>
    </location>
</feature>
<evidence type="ECO:0000256" key="3">
    <source>
        <dbReference type="ARBA" id="ARBA00023125"/>
    </source>
</evidence>
<feature type="domain" description="Myb-like" evidence="7">
    <location>
        <begin position="239"/>
        <end position="289"/>
    </location>
</feature>
<feature type="region of interest" description="Disordered" evidence="6">
    <location>
        <begin position="333"/>
        <end position="375"/>
    </location>
</feature>
<evidence type="ECO:0000256" key="2">
    <source>
        <dbReference type="ARBA" id="ARBA00023015"/>
    </source>
</evidence>
<feature type="compositionally biased region" description="Basic residues" evidence="6">
    <location>
        <begin position="366"/>
        <end position="375"/>
    </location>
</feature>
<accession>A0A2P6PFC3</accession>
<dbReference type="OMA" id="VNDWIDI"/>
<dbReference type="InterPro" id="IPR009057">
    <property type="entry name" value="Homeodomain-like_sf"/>
</dbReference>
<dbReference type="SUPFAM" id="SSF46689">
    <property type="entry name" value="Homeodomain-like"/>
    <property type="match status" value="3"/>
</dbReference>
<dbReference type="GO" id="GO:0001006">
    <property type="term" value="F:RNA polymerase III type 3 promoter sequence-specific DNA binding"/>
    <property type="evidence" value="ECO:0007669"/>
    <property type="project" value="TreeGrafter"/>
</dbReference>
<evidence type="ECO:0000256" key="6">
    <source>
        <dbReference type="SAM" id="MobiDB-lite"/>
    </source>
</evidence>
<evidence type="ECO:0000259" key="7">
    <source>
        <dbReference type="PROSITE" id="PS50090"/>
    </source>
</evidence>
<evidence type="ECO:0000259" key="8">
    <source>
        <dbReference type="PROSITE" id="PS51294"/>
    </source>
</evidence>
<dbReference type="GO" id="GO:0000978">
    <property type="term" value="F:RNA polymerase II cis-regulatory region sequence-specific DNA binding"/>
    <property type="evidence" value="ECO:0007669"/>
    <property type="project" value="TreeGrafter"/>
</dbReference>
<sequence length="375" mass="43165">MLTKFPDRKNWSKVEKENLLKGIRQQFQEMVLQYHGGNSNVNDIDDVLASIKDLASMYVPGRSGEEREARWLNWEDPLINHEPWTVDEDKRILELVQKQGVNDWIDIAPASLVLKGINRTPFQCLARNQRSLNAFILKGEWSKEEDAKLNSAVEVFGEGDWLSVASALGGRTGTQSSNRWKKAIHPTRTRKGKWTLEEDTCLIVAHILFGGTKNWNKIAQFVRGQTQVQCRDRFVNSLERSLKFGEWTEEEDSILRAAIGEHGHCWSKVSVCVPQRTDNMCWRRWKVLFPEEVLLLREERRIRKAALIRNFADREKERPALGPNDFLVAEATSTKTSTFPRKTGNIKKGSQSGKKNNISSNCQVIKKIRPKRRKN</sequence>
<feature type="domain" description="HTH myb-type" evidence="8">
    <location>
        <begin position="239"/>
        <end position="293"/>
    </location>
</feature>
<dbReference type="Proteomes" id="UP000238479">
    <property type="component" value="Chromosome 7"/>
</dbReference>
<keyword evidence="4" id="KW-0804">Transcription</keyword>
<keyword evidence="10" id="KW-1185">Reference proteome</keyword>
<organism evidence="9 10">
    <name type="scientific">Rosa chinensis</name>
    <name type="common">China rose</name>
    <dbReference type="NCBI Taxonomy" id="74649"/>
    <lineage>
        <taxon>Eukaryota</taxon>
        <taxon>Viridiplantae</taxon>
        <taxon>Streptophyta</taxon>
        <taxon>Embryophyta</taxon>
        <taxon>Tracheophyta</taxon>
        <taxon>Spermatophyta</taxon>
        <taxon>Magnoliopsida</taxon>
        <taxon>eudicotyledons</taxon>
        <taxon>Gunneridae</taxon>
        <taxon>Pentapetalae</taxon>
        <taxon>rosids</taxon>
        <taxon>fabids</taxon>
        <taxon>Rosales</taxon>
        <taxon>Rosaceae</taxon>
        <taxon>Rosoideae</taxon>
        <taxon>Rosoideae incertae sedis</taxon>
        <taxon>Rosa</taxon>
    </lineage>
</organism>
<dbReference type="InterPro" id="IPR017930">
    <property type="entry name" value="Myb_dom"/>
</dbReference>
<proteinExistence type="predicted"/>
<feature type="compositionally biased region" description="Polar residues" evidence="6">
    <location>
        <begin position="348"/>
        <end position="363"/>
    </location>
</feature>
<dbReference type="PROSITE" id="PS51294">
    <property type="entry name" value="HTH_MYB"/>
    <property type="match status" value="3"/>
</dbReference>
<comment type="subcellular location">
    <subcellularLocation>
        <location evidence="1">Nucleus</location>
    </subcellularLocation>
</comment>
<feature type="domain" description="Myb-like" evidence="7">
    <location>
        <begin position="138"/>
        <end position="184"/>
    </location>
</feature>
<evidence type="ECO:0000256" key="5">
    <source>
        <dbReference type="ARBA" id="ARBA00023242"/>
    </source>
</evidence>
<evidence type="ECO:0000313" key="10">
    <source>
        <dbReference type="Proteomes" id="UP000238479"/>
    </source>
</evidence>
<feature type="domain" description="Myb-like" evidence="7">
    <location>
        <begin position="76"/>
        <end position="132"/>
    </location>
</feature>
<evidence type="ECO:0000313" key="9">
    <source>
        <dbReference type="EMBL" id="PRQ20625.1"/>
    </source>
</evidence>
<dbReference type="Gramene" id="PRQ20625">
    <property type="protein sequence ID" value="PRQ20625"/>
    <property type="gene ID" value="RchiOBHm_Chr7g0230201"/>
</dbReference>
<reference evidence="9 10" key="1">
    <citation type="journal article" date="2018" name="Nat. Genet.">
        <title>The Rosa genome provides new insights in the design of modern roses.</title>
        <authorList>
            <person name="Bendahmane M."/>
        </authorList>
    </citation>
    <scope>NUCLEOTIDE SEQUENCE [LARGE SCALE GENOMIC DNA]</scope>
    <source>
        <strain evidence="10">cv. Old Blush</strain>
    </source>
</reference>
<dbReference type="PANTHER" id="PTHR46621">
    <property type="entry name" value="SNRNA-ACTIVATING PROTEIN COMPLEX SUBUNIT 4"/>
    <property type="match status" value="1"/>
</dbReference>
<dbReference type="GO" id="GO:0005634">
    <property type="term" value="C:nucleus"/>
    <property type="evidence" value="ECO:0007669"/>
    <property type="project" value="UniProtKB-SubCell"/>
</dbReference>
<comment type="caution">
    <text evidence="9">The sequence shown here is derived from an EMBL/GenBank/DDBJ whole genome shotgun (WGS) entry which is preliminary data.</text>
</comment>
<dbReference type="SMART" id="SM00717">
    <property type="entry name" value="SANT"/>
    <property type="match status" value="5"/>
</dbReference>